<feature type="region of interest" description="Disordered" evidence="6">
    <location>
        <begin position="272"/>
        <end position="300"/>
    </location>
</feature>
<feature type="compositionally biased region" description="Basic and acidic residues" evidence="6">
    <location>
        <begin position="355"/>
        <end position="376"/>
    </location>
</feature>
<dbReference type="Pfam" id="PF13850">
    <property type="entry name" value="ERGIC_N"/>
    <property type="match status" value="1"/>
</dbReference>
<keyword evidence="3 7" id="KW-0812">Transmembrane</keyword>
<dbReference type="PANTHER" id="PTHR10984">
    <property type="entry name" value="ENDOPLASMIC RETICULUM-GOLGI INTERMEDIATE COMPARTMENT PROTEIN"/>
    <property type="match status" value="1"/>
</dbReference>
<evidence type="ECO:0000256" key="6">
    <source>
        <dbReference type="SAM" id="MobiDB-lite"/>
    </source>
</evidence>
<feature type="domain" description="Endoplasmic reticulum vesicle transporter C-terminal" evidence="8">
    <location>
        <begin position="516"/>
        <end position="635"/>
    </location>
</feature>
<dbReference type="InterPro" id="IPR039542">
    <property type="entry name" value="Erv_N"/>
</dbReference>
<feature type="region of interest" description="Disordered" evidence="6">
    <location>
        <begin position="319"/>
        <end position="391"/>
    </location>
</feature>
<keyword evidence="5 7" id="KW-0472">Membrane</keyword>
<dbReference type="Pfam" id="PF07970">
    <property type="entry name" value="COPIIcoated_ERV"/>
    <property type="match status" value="2"/>
</dbReference>
<evidence type="ECO:0000259" key="9">
    <source>
        <dbReference type="Pfam" id="PF13850"/>
    </source>
</evidence>
<sequence length="645" mass="71700">MLRLQLRSWELRRRYRELDLFRKLPPEVRSRFGPAVNSRVVQTIQVVFIILILLLQFANIVEFLLASVKALRILDQPTEQQFSVDTSETLTSDSKPKLRVMLNITFTNMPCAALSLDYQDAMGSKVVDVRSTIFKTRIRRSDGREISVENNAPRTIVHSENRANGGPQIRLRATNDTEDSCGNCYGAMEADNCCDRCTDVMYAYRLKKWALPRIEDVKQCRDEAAAGQLNTGIIHSGSALWSTSEFEKVRKQGQALDDMIWGGGSVPGLGAKAKTGGWRGASTSHNGEKESRTELLSRGSGSEKGEYFDILHDDLRPRAPAASHSLPAGVVTARNKQEADPGLPREASLVHGGVKHSEAIPEVDSRDAEGGKKAEAPTRGPDVAEESEGAPRRRLREIGRITPYWNRFTPVLARDEVEVESLEEQKGEMCKFWGYFDTAKVPGNFHISTHGVSREAWEQVMRQRRVQYRCQRYLTKVTRSRHPRRVLRPERDSSERAVNFALSGGYAGVSGELSGGINMRHIIHRLHFVDPATNATIGAGREMLAGEVTGDALAYQYYLRVNPASDLTGGSPLHGYQYRGHLVESSLSSHELSTTFKFDIDAIRVSYITSEVTTVSHFVVHGLAIAGGMVAVMMMLIKVAENLSG</sequence>
<evidence type="ECO:0000259" key="8">
    <source>
        <dbReference type="Pfam" id="PF07970"/>
    </source>
</evidence>
<keyword evidence="4 7" id="KW-1133">Transmembrane helix</keyword>
<feature type="domain" description="Endoplasmic reticulum vesicle transporter N-terminal" evidence="9">
    <location>
        <begin position="16"/>
        <end position="125"/>
    </location>
</feature>
<comment type="similarity">
    <text evidence="2">Belongs to the ERGIC family.</text>
</comment>
<evidence type="ECO:0000313" key="11">
    <source>
        <dbReference type="Proteomes" id="UP000572268"/>
    </source>
</evidence>
<evidence type="ECO:0000256" key="4">
    <source>
        <dbReference type="ARBA" id="ARBA00022989"/>
    </source>
</evidence>
<feature type="domain" description="Endoplasmic reticulum vesicle transporter C-terminal" evidence="8">
    <location>
        <begin position="184"/>
        <end position="230"/>
    </location>
</feature>
<evidence type="ECO:0000256" key="3">
    <source>
        <dbReference type="ARBA" id="ARBA00022692"/>
    </source>
</evidence>
<evidence type="ECO:0000256" key="1">
    <source>
        <dbReference type="ARBA" id="ARBA00004141"/>
    </source>
</evidence>
<feature type="transmembrane region" description="Helical" evidence="7">
    <location>
        <begin position="46"/>
        <end position="68"/>
    </location>
</feature>
<evidence type="ECO:0000256" key="7">
    <source>
        <dbReference type="SAM" id="Phobius"/>
    </source>
</evidence>
<dbReference type="InterPro" id="IPR012936">
    <property type="entry name" value="Erv_C"/>
</dbReference>
<proteinExistence type="inferred from homology"/>
<dbReference type="InterPro" id="IPR045888">
    <property type="entry name" value="Erv"/>
</dbReference>
<comment type="caution">
    <text evidence="10">The sequence shown here is derived from an EMBL/GenBank/DDBJ whole genome shotgun (WGS) entry which is preliminary data.</text>
</comment>
<name>A0A7J6MRI0_PEROL</name>
<dbReference type="Proteomes" id="UP000572268">
    <property type="component" value="Unassembled WGS sequence"/>
</dbReference>
<feature type="compositionally biased region" description="Basic and acidic residues" evidence="6">
    <location>
        <begin position="286"/>
        <end position="300"/>
    </location>
</feature>
<reference evidence="10 11" key="1">
    <citation type="submission" date="2020-04" db="EMBL/GenBank/DDBJ databases">
        <title>Perkinsus olseni comparative genomics.</title>
        <authorList>
            <person name="Bogema D.R."/>
        </authorList>
    </citation>
    <scope>NUCLEOTIDE SEQUENCE [LARGE SCALE GENOMIC DNA]</scope>
    <source>
        <strain evidence="10">ATCC PRA-31</strain>
    </source>
</reference>
<dbReference type="EMBL" id="JABANN010000047">
    <property type="protein sequence ID" value="KAF4673581.1"/>
    <property type="molecule type" value="Genomic_DNA"/>
</dbReference>
<evidence type="ECO:0000256" key="2">
    <source>
        <dbReference type="ARBA" id="ARBA00005648"/>
    </source>
</evidence>
<evidence type="ECO:0000313" key="10">
    <source>
        <dbReference type="EMBL" id="KAF4673581.1"/>
    </source>
</evidence>
<protein>
    <submittedName>
        <fullName evidence="10">Endoplasmic reticulum-Golgi intermediate compartment protein 3</fullName>
    </submittedName>
</protein>
<dbReference type="GO" id="GO:0030134">
    <property type="term" value="C:COPII-coated ER to Golgi transport vesicle"/>
    <property type="evidence" value="ECO:0007669"/>
    <property type="project" value="TreeGrafter"/>
</dbReference>
<accession>A0A7J6MRI0</accession>
<organism evidence="10 11">
    <name type="scientific">Perkinsus olseni</name>
    <name type="common">Perkinsus atlanticus</name>
    <dbReference type="NCBI Taxonomy" id="32597"/>
    <lineage>
        <taxon>Eukaryota</taxon>
        <taxon>Sar</taxon>
        <taxon>Alveolata</taxon>
        <taxon>Perkinsozoa</taxon>
        <taxon>Perkinsea</taxon>
        <taxon>Perkinsida</taxon>
        <taxon>Perkinsidae</taxon>
        <taxon>Perkinsus</taxon>
    </lineage>
</organism>
<dbReference type="GO" id="GO:0016020">
    <property type="term" value="C:membrane"/>
    <property type="evidence" value="ECO:0007669"/>
    <property type="project" value="UniProtKB-SubCell"/>
</dbReference>
<feature type="transmembrane region" description="Helical" evidence="7">
    <location>
        <begin position="618"/>
        <end position="637"/>
    </location>
</feature>
<dbReference type="AlphaFoldDB" id="A0A7J6MRI0"/>
<evidence type="ECO:0000256" key="5">
    <source>
        <dbReference type="ARBA" id="ARBA00023136"/>
    </source>
</evidence>
<dbReference type="GO" id="GO:0005783">
    <property type="term" value="C:endoplasmic reticulum"/>
    <property type="evidence" value="ECO:0007669"/>
    <property type="project" value="TreeGrafter"/>
</dbReference>
<gene>
    <name evidence="10" type="primary">ERGIC3</name>
    <name evidence="10" type="ORF">FOL46_006929</name>
</gene>
<comment type="subcellular location">
    <subcellularLocation>
        <location evidence="1">Membrane</location>
        <topology evidence="1">Multi-pass membrane protein</topology>
    </subcellularLocation>
</comment>
<dbReference type="PANTHER" id="PTHR10984:SF25">
    <property type="entry name" value="ENDOPLASMIC RETICULUM-GOLGI INTERMEDIATE COMPARTMENT PROTEIN 3"/>
    <property type="match status" value="1"/>
</dbReference>